<dbReference type="Proteomes" id="UP000182771">
    <property type="component" value="Unassembled WGS sequence"/>
</dbReference>
<protein>
    <submittedName>
        <fullName evidence="1">Uncharacterized protein</fullName>
    </submittedName>
</protein>
<accession>A0A1H2VSC2</accession>
<evidence type="ECO:0000313" key="1">
    <source>
        <dbReference type="EMBL" id="SDW70769.1"/>
    </source>
</evidence>
<dbReference type="RefSeq" id="WP_016420616.1">
    <property type="nucleotide sequence ID" value="NZ_FNND01000003.1"/>
</dbReference>
<comment type="caution">
    <text evidence="1">The sequence shown here is derived from an EMBL/GenBank/DDBJ whole genome shotgun (WGS) entry which is preliminary data.</text>
</comment>
<reference evidence="1 2" key="1">
    <citation type="submission" date="2016-10" db="EMBL/GenBank/DDBJ databases">
        <authorList>
            <person name="Varghese N."/>
            <person name="Submissions S."/>
        </authorList>
    </citation>
    <scope>NUCLEOTIDE SEQUENCE [LARGE SCALE GENOMIC DNA]</scope>
    <source>
        <strain evidence="1 2">DSM 11449</strain>
    </source>
</reference>
<dbReference type="EMBL" id="FNND01000003">
    <property type="protein sequence ID" value="SDW70769.1"/>
    <property type="molecule type" value="Genomic_DNA"/>
</dbReference>
<keyword evidence="2" id="KW-1185">Reference proteome</keyword>
<proteinExistence type="predicted"/>
<dbReference type="GeneID" id="85016812"/>
<name>A0A1H2VSC2_9FLAO</name>
<gene>
    <name evidence="1" type="ORF">SAMN05444420_103261</name>
</gene>
<sequence length="86" mass="9524">MKRGIYLLMTPFIIGIIPSYGQHSEDFFRELLVALAPRPTPTAEIAAALDQADKCYREGFVGPPMISICNTTTTLLLSNRAPTKLR</sequence>
<evidence type="ECO:0000313" key="2">
    <source>
        <dbReference type="Proteomes" id="UP000182771"/>
    </source>
</evidence>
<organism evidence="1 2">
    <name type="scientific">Capnocytophaga granulosa</name>
    <dbReference type="NCBI Taxonomy" id="45242"/>
    <lineage>
        <taxon>Bacteria</taxon>
        <taxon>Pseudomonadati</taxon>
        <taxon>Bacteroidota</taxon>
        <taxon>Flavobacteriia</taxon>
        <taxon>Flavobacteriales</taxon>
        <taxon>Flavobacteriaceae</taxon>
        <taxon>Capnocytophaga</taxon>
    </lineage>
</organism>
<dbReference type="AlphaFoldDB" id="A0A1H2VSC2"/>